<evidence type="ECO:0000256" key="7">
    <source>
        <dbReference type="ARBA" id="ARBA00023136"/>
    </source>
</evidence>
<dbReference type="Pfam" id="PF01311">
    <property type="entry name" value="Bac_export_1"/>
    <property type="match status" value="1"/>
</dbReference>
<keyword evidence="11" id="KW-0969">Cilium</keyword>
<proteinExistence type="inferred from homology"/>
<dbReference type="NCBIfam" id="TIGR01400">
    <property type="entry name" value="fliR"/>
    <property type="match status" value="1"/>
</dbReference>
<evidence type="ECO:0000256" key="4">
    <source>
        <dbReference type="ARBA" id="ARBA00022475"/>
    </source>
</evidence>
<keyword evidence="5 10" id="KW-0812">Transmembrane</keyword>
<evidence type="ECO:0000256" key="8">
    <source>
        <dbReference type="ARBA" id="ARBA00023143"/>
    </source>
</evidence>
<evidence type="ECO:0000256" key="10">
    <source>
        <dbReference type="RuleBase" id="RU362071"/>
    </source>
</evidence>
<comment type="subcellular location">
    <subcellularLocation>
        <location evidence="10">Cell membrane</location>
        <topology evidence="10">Multi-pass membrane protein</topology>
    </subcellularLocation>
    <subcellularLocation>
        <location evidence="10">Bacterial flagellum basal body</location>
    </subcellularLocation>
</comment>
<feature type="transmembrane region" description="Helical" evidence="10">
    <location>
        <begin position="146"/>
        <end position="165"/>
    </location>
</feature>
<dbReference type="InterPro" id="IPR006303">
    <property type="entry name" value="FliR"/>
</dbReference>
<dbReference type="PANTHER" id="PTHR30065:SF1">
    <property type="entry name" value="SURFACE PRESENTATION OF ANTIGENS PROTEIN SPAR"/>
    <property type="match status" value="1"/>
</dbReference>
<keyword evidence="11" id="KW-0282">Flagellum</keyword>
<comment type="function">
    <text evidence="1 10">Role in flagellar biosynthesis.</text>
</comment>
<keyword evidence="8 10" id="KW-0975">Bacterial flagellum</keyword>
<dbReference type="PRINTS" id="PR00953">
    <property type="entry name" value="TYPE3IMRPROT"/>
</dbReference>
<comment type="similarity">
    <text evidence="2 10">Belongs to the FliR/MopE/SpaR family.</text>
</comment>
<sequence>MANILTFDPNLYFTFFLVLLRVSGIFLTAPIISADTIPPSVRIYLALICALIIFHVVPQNLALDRLNTADYLLLVIRELMIGLLLGVVPKIMFASIDFAGTVIGFQMGFSIANVVDPQTEVQVSIIAAFEGVLATLLFVVLDGHHIFFEVLALSYQKVALGGFVFSPNKIDFLSRLMADLFIIGLQLGAPLIVALLFANVILGFMARSIPQMNIFVVGFPFTIGLGLILLWFGMPYTVRAMVQLFGTTGPKILDFLALMAR</sequence>
<name>A0A2A4SPH3_9DELT</name>
<feature type="transmembrane region" description="Helical" evidence="10">
    <location>
        <begin position="121"/>
        <end position="141"/>
    </location>
</feature>
<keyword evidence="6 10" id="KW-1133">Transmembrane helix</keyword>
<dbReference type="GO" id="GO:0044780">
    <property type="term" value="P:bacterial-type flagellum assembly"/>
    <property type="evidence" value="ECO:0007669"/>
    <property type="project" value="UniProtKB-UniRule"/>
</dbReference>
<organism evidence="11 12">
    <name type="scientific">SAR324 cluster bacterium</name>
    <dbReference type="NCBI Taxonomy" id="2024889"/>
    <lineage>
        <taxon>Bacteria</taxon>
        <taxon>Deltaproteobacteria</taxon>
        <taxon>SAR324 cluster</taxon>
    </lineage>
</organism>
<feature type="transmembrane region" description="Helical" evidence="10">
    <location>
        <begin position="180"/>
        <end position="202"/>
    </location>
</feature>
<dbReference type="Proteomes" id="UP000218113">
    <property type="component" value="Unassembled WGS sequence"/>
</dbReference>
<evidence type="ECO:0000256" key="3">
    <source>
        <dbReference type="ARBA" id="ARBA00021717"/>
    </source>
</evidence>
<evidence type="ECO:0000256" key="9">
    <source>
        <dbReference type="NCBIfam" id="TIGR01400"/>
    </source>
</evidence>
<keyword evidence="11" id="KW-0966">Cell projection</keyword>
<accession>A0A2A4SPH3</accession>
<evidence type="ECO:0000256" key="5">
    <source>
        <dbReference type="ARBA" id="ARBA00022692"/>
    </source>
</evidence>
<dbReference type="GO" id="GO:0005886">
    <property type="term" value="C:plasma membrane"/>
    <property type="evidence" value="ECO:0007669"/>
    <property type="project" value="UniProtKB-SubCell"/>
</dbReference>
<gene>
    <name evidence="11" type="ORF">COB67_12955</name>
</gene>
<evidence type="ECO:0000313" key="12">
    <source>
        <dbReference type="Proteomes" id="UP000218113"/>
    </source>
</evidence>
<evidence type="ECO:0000256" key="1">
    <source>
        <dbReference type="ARBA" id="ARBA00002578"/>
    </source>
</evidence>
<keyword evidence="7 10" id="KW-0472">Membrane</keyword>
<dbReference type="EMBL" id="NVSR01000148">
    <property type="protein sequence ID" value="PCI23296.1"/>
    <property type="molecule type" value="Genomic_DNA"/>
</dbReference>
<feature type="transmembrane region" description="Helical" evidence="10">
    <location>
        <begin position="214"/>
        <end position="234"/>
    </location>
</feature>
<keyword evidence="4 10" id="KW-1003">Cell membrane</keyword>
<evidence type="ECO:0000256" key="6">
    <source>
        <dbReference type="ARBA" id="ARBA00022989"/>
    </source>
</evidence>
<evidence type="ECO:0000313" key="11">
    <source>
        <dbReference type="EMBL" id="PCI23296.1"/>
    </source>
</evidence>
<dbReference type="GO" id="GO:0009425">
    <property type="term" value="C:bacterial-type flagellum basal body"/>
    <property type="evidence" value="ECO:0007669"/>
    <property type="project" value="UniProtKB-SubCell"/>
</dbReference>
<feature type="transmembrane region" description="Helical" evidence="10">
    <location>
        <begin position="44"/>
        <end position="63"/>
    </location>
</feature>
<protein>
    <recommendedName>
        <fullName evidence="3 9">Flagellar biosynthetic protein FliR</fullName>
    </recommendedName>
</protein>
<comment type="caution">
    <text evidence="11">The sequence shown here is derived from an EMBL/GenBank/DDBJ whole genome shotgun (WGS) entry which is preliminary data.</text>
</comment>
<feature type="transmembrane region" description="Helical" evidence="10">
    <location>
        <begin position="12"/>
        <end position="32"/>
    </location>
</feature>
<dbReference type="AlphaFoldDB" id="A0A2A4SPH3"/>
<dbReference type="GO" id="GO:0006605">
    <property type="term" value="P:protein targeting"/>
    <property type="evidence" value="ECO:0007669"/>
    <property type="project" value="UniProtKB-UniRule"/>
</dbReference>
<dbReference type="PANTHER" id="PTHR30065">
    <property type="entry name" value="FLAGELLAR BIOSYNTHETIC PROTEIN FLIR"/>
    <property type="match status" value="1"/>
</dbReference>
<evidence type="ECO:0000256" key="2">
    <source>
        <dbReference type="ARBA" id="ARBA00009772"/>
    </source>
</evidence>
<dbReference type="InterPro" id="IPR002010">
    <property type="entry name" value="T3SS_IM_R"/>
</dbReference>
<reference evidence="12" key="1">
    <citation type="submission" date="2017-08" db="EMBL/GenBank/DDBJ databases">
        <title>A dynamic microbial community with high functional redundancy inhabits the cold, oxic subseafloor aquifer.</title>
        <authorList>
            <person name="Tully B.J."/>
            <person name="Wheat C.G."/>
            <person name="Glazer B.T."/>
            <person name="Huber J.A."/>
        </authorList>
    </citation>
    <scope>NUCLEOTIDE SEQUENCE [LARGE SCALE GENOMIC DNA]</scope>
</reference>